<evidence type="ECO:0000313" key="3">
    <source>
        <dbReference type="Proteomes" id="UP000295210"/>
    </source>
</evidence>
<dbReference type="InterPro" id="IPR052894">
    <property type="entry name" value="AsmA-related"/>
</dbReference>
<protein>
    <submittedName>
        <fullName evidence="2">AsmA-like protein</fullName>
    </submittedName>
</protein>
<dbReference type="EMBL" id="SMGK01000004">
    <property type="protein sequence ID" value="TCK71948.1"/>
    <property type="molecule type" value="Genomic_DNA"/>
</dbReference>
<name>A0A4R1L1U2_9BACT</name>
<dbReference type="GO" id="GO:0005886">
    <property type="term" value="C:plasma membrane"/>
    <property type="evidence" value="ECO:0007669"/>
    <property type="project" value="TreeGrafter"/>
</dbReference>
<dbReference type="PANTHER" id="PTHR30441">
    <property type="entry name" value="DUF748 DOMAIN-CONTAINING PROTEIN"/>
    <property type="match status" value="1"/>
</dbReference>
<dbReference type="GO" id="GO:0090313">
    <property type="term" value="P:regulation of protein targeting to membrane"/>
    <property type="evidence" value="ECO:0007669"/>
    <property type="project" value="TreeGrafter"/>
</dbReference>
<gene>
    <name evidence="2" type="ORF">C7378_2571</name>
</gene>
<dbReference type="OrthoDB" id="102779at2"/>
<dbReference type="Proteomes" id="UP000295210">
    <property type="component" value="Unassembled WGS sequence"/>
</dbReference>
<proteinExistence type="predicted"/>
<dbReference type="InterPro" id="IPR007844">
    <property type="entry name" value="AsmA"/>
</dbReference>
<evidence type="ECO:0000259" key="1">
    <source>
        <dbReference type="Pfam" id="PF05170"/>
    </source>
</evidence>
<dbReference type="Pfam" id="PF05170">
    <property type="entry name" value="AsmA"/>
    <property type="match status" value="1"/>
</dbReference>
<keyword evidence="3" id="KW-1185">Reference proteome</keyword>
<dbReference type="AlphaFoldDB" id="A0A4R1L1U2"/>
<comment type="caution">
    <text evidence="2">The sequence shown here is derived from an EMBL/GenBank/DDBJ whole genome shotgun (WGS) entry which is preliminary data.</text>
</comment>
<organism evidence="2 3">
    <name type="scientific">Acidipila rosea</name>
    <dbReference type="NCBI Taxonomy" id="768535"/>
    <lineage>
        <taxon>Bacteria</taxon>
        <taxon>Pseudomonadati</taxon>
        <taxon>Acidobacteriota</taxon>
        <taxon>Terriglobia</taxon>
        <taxon>Terriglobales</taxon>
        <taxon>Acidobacteriaceae</taxon>
        <taxon>Acidipila</taxon>
    </lineage>
</organism>
<sequence>MNGPSRPAPVKMRNGKGWLLFSLLVLLLLALILPPLINLNRYQRRIAASISSSLGRPVEMSSVKLTLLPLPGLAMSNFVVEEDPAFGAEPTLRSANVTAYLRLTSLWRGKLEISRISLDEPSLNLVHTSAGRWNIGSLLLQASHVPNAPTSQRYIGYAPRFPYIEANNGRVNFKEGLEKRPFSLLNADFSMWLADPGQWRLRVEAQPVRTDLDLDLSDTGLLRIEGSLKRASALGDMPVHLTATWSKAPLGELARLLLGHDLGWRGDLYTETEITGDAHALQFKSRLRVDDLHRQEFTPSETIQLEPTCLFVYRRDRQIVDGLNCTLPTGDGSLSLKGSLGSLAQPAPSLTIGIDRLPASFVLTALRTLHQGFAPGLEAKGSAHGSFTYQATAPSSVLEGGMTIDTLSLNAPELKTPLELEPIHLTASGKASPAKVTSHHGAPAVPDRTSVELTPFSLPGNSLTLAGTLTRAGFELHMNGASTIDRLTSLARSFGLSHSSVAALGPQGTAAIALTLRGPWTKAVAATPRPLDVEGTMRLQNAIYNSAFLPAPVELLSAEANFSPSEVVWSPVSAAFQHIPFTLSLTVPKNCTGLDCAVLFNASTANLDAGVLERALTGNSNRGALLGEIMTRIDATLSPGKNWPAASGVVRANTFLAGPMVMRNMTASLQVQGRSVALHTLDARTLGGTVHASGTLDAVSGAPPSYNLSFVLTRAAATEAAALFHENWGSGELSASGDLKLSGYSRAALASSARGTFHAAWDHGASTLLGSFEHWDGSGTVEQSRLTLTRSSLTRGSTGEPLSGSIGFDRQANLTVGTLHLVGPMQPQK</sequence>
<reference evidence="2 3" key="1">
    <citation type="submission" date="2019-03" db="EMBL/GenBank/DDBJ databases">
        <title>Genomic Encyclopedia of Type Strains, Phase IV (KMG-IV): sequencing the most valuable type-strain genomes for metagenomic binning, comparative biology and taxonomic classification.</title>
        <authorList>
            <person name="Goeker M."/>
        </authorList>
    </citation>
    <scope>NUCLEOTIDE SEQUENCE [LARGE SCALE GENOMIC DNA]</scope>
    <source>
        <strain evidence="2 3">DSM 103428</strain>
    </source>
</reference>
<feature type="domain" description="AsmA" evidence="1">
    <location>
        <begin position="18"/>
        <end position="153"/>
    </location>
</feature>
<evidence type="ECO:0000313" key="2">
    <source>
        <dbReference type="EMBL" id="TCK71948.1"/>
    </source>
</evidence>
<dbReference type="PANTHER" id="PTHR30441:SF4">
    <property type="entry name" value="PROTEIN ASMA"/>
    <property type="match status" value="1"/>
</dbReference>
<accession>A0A4R1L1U2</accession>